<evidence type="ECO:0000313" key="1">
    <source>
        <dbReference type="EMBL" id="EHS62786.1"/>
    </source>
</evidence>
<dbReference type="VEuPathDB" id="FungiDB:PGTG_22674"/>
<proteinExistence type="predicted"/>
<dbReference type="AlphaFoldDB" id="H6QV85"/>
<dbReference type="GeneID" id="13540769"/>
<dbReference type="InParanoid" id="H6QV85"/>
<keyword evidence="2" id="KW-1185">Reference proteome</keyword>
<dbReference type="HOGENOM" id="CLU_2741261_0_0_1"/>
<organism evidence="1 2">
    <name type="scientific">Puccinia graminis f. sp. tritici (strain CRL 75-36-700-3 / race SCCL)</name>
    <name type="common">Black stem rust fungus</name>
    <dbReference type="NCBI Taxonomy" id="418459"/>
    <lineage>
        <taxon>Eukaryota</taxon>
        <taxon>Fungi</taxon>
        <taxon>Dikarya</taxon>
        <taxon>Basidiomycota</taxon>
        <taxon>Pucciniomycotina</taxon>
        <taxon>Pucciniomycetes</taxon>
        <taxon>Pucciniales</taxon>
        <taxon>Pucciniaceae</taxon>
        <taxon>Puccinia</taxon>
    </lineage>
</organism>
<sequence>MGCSFILAVQPPLVQLSARYVRLRPLILANRLLDEPLPVFGPAIFESGYTVLARKSLIYVLQPLSSSHPSS</sequence>
<name>H6QV85_PUCGT</name>
<protein>
    <submittedName>
        <fullName evidence="1">Uncharacterized protein</fullName>
    </submittedName>
</protein>
<accession>H6QV85</accession>
<gene>
    <name evidence="1" type="ORF">PGTG_22674</name>
</gene>
<dbReference type="EMBL" id="DS178384">
    <property type="protein sequence ID" value="EHS62786.1"/>
    <property type="molecule type" value="Genomic_DNA"/>
</dbReference>
<reference evidence="2" key="1">
    <citation type="journal article" date="2011" name="Proc. Natl. Acad. Sci. U.S.A.">
        <title>Obligate biotrophy features unraveled by the genomic analysis of rust fungi.</title>
        <authorList>
            <person name="Duplessis S."/>
            <person name="Cuomo C.A."/>
            <person name="Lin Y.-C."/>
            <person name="Aerts A."/>
            <person name="Tisserant E."/>
            <person name="Veneault-Fourrey C."/>
            <person name="Joly D.L."/>
            <person name="Hacquard S."/>
            <person name="Amselem J."/>
            <person name="Cantarel B.L."/>
            <person name="Chiu R."/>
            <person name="Coutinho P.M."/>
            <person name="Feau N."/>
            <person name="Field M."/>
            <person name="Frey P."/>
            <person name="Gelhaye E."/>
            <person name="Goldberg J."/>
            <person name="Grabherr M.G."/>
            <person name="Kodira C.D."/>
            <person name="Kohler A."/>
            <person name="Kuees U."/>
            <person name="Lindquist E.A."/>
            <person name="Lucas S.M."/>
            <person name="Mago R."/>
            <person name="Mauceli E."/>
            <person name="Morin E."/>
            <person name="Murat C."/>
            <person name="Pangilinan J.L."/>
            <person name="Park R."/>
            <person name="Pearson M."/>
            <person name="Quesneville H."/>
            <person name="Rouhier N."/>
            <person name="Sakthikumar S."/>
            <person name="Salamov A.A."/>
            <person name="Schmutz J."/>
            <person name="Selles B."/>
            <person name="Shapiro H."/>
            <person name="Tanguay P."/>
            <person name="Tuskan G.A."/>
            <person name="Henrissat B."/>
            <person name="Van de Peer Y."/>
            <person name="Rouze P."/>
            <person name="Ellis J.G."/>
            <person name="Dodds P.N."/>
            <person name="Schein J.E."/>
            <person name="Zhong S."/>
            <person name="Hamelin R.C."/>
            <person name="Grigoriev I.V."/>
            <person name="Szabo L.J."/>
            <person name="Martin F."/>
        </authorList>
    </citation>
    <scope>NUCLEOTIDE SEQUENCE [LARGE SCALE GENOMIC DNA]</scope>
    <source>
        <strain evidence="2">CRL 75-36-700-3 / race SCCL</strain>
    </source>
</reference>
<dbReference type="RefSeq" id="XP_003888579.1">
    <property type="nucleotide sequence ID" value="XM_003888530.1"/>
</dbReference>
<evidence type="ECO:0000313" key="2">
    <source>
        <dbReference type="Proteomes" id="UP000008783"/>
    </source>
</evidence>
<dbReference type="Proteomes" id="UP000008783">
    <property type="component" value="Unassembled WGS sequence"/>
</dbReference>
<dbReference type="KEGG" id="pgr:PGTG_22674"/>